<protein>
    <recommendedName>
        <fullName evidence="3">SHS2 domain-containing protein</fullName>
    </recommendedName>
</protein>
<name>A0A2M6WE43_9BACT</name>
<dbReference type="InterPro" id="IPR005883">
    <property type="entry name" value="PilM"/>
</dbReference>
<dbReference type="Gene3D" id="3.30.420.40">
    <property type="match status" value="2"/>
</dbReference>
<evidence type="ECO:0000313" key="2">
    <source>
        <dbReference type="Proteomes" id="UP000228809"/>
    </source>
</evidence>
<proteinExistence type="predicted"/>
<dbReference type="EMBL" id="PFBJ01000012">
    <property type="protein sequence ID" value="PIT91058.1"/>
    <property type="molecule type" value="Genomic_DNA"/>
</dbReference>
<evidence type="ECO:0000313" key="1">
    <source>
        <dbReference type="EMBL" id="PIT91058.1"/>
    </source>
</evidence>
<evidence type="ECO:0008006" key="3">
    <source>
        <dbReference type="Google" id="ProtNLM"/>
    </source>
</evidence>
<dbReference type="AlphaFoldDB" id="A0A2M6WE43"/>
<accession>A0A2M6WE43</accession>
<dbReference type="InterPro" id="IPR043129">
    <property type="entry name" value="ATPase_NBD"/>
</dbReference>
<reference evidence="2" key="1">
    <citation type="submission" date="2017-09" db="EMBL/GenBank/DDBJ databases">
        <title>Depth-based differentiation of microbial function through sediment-hosted aquifers and enrichment of novel symbionts in the deep terrestrial subsurface.</title>
        <authorList>
            <person name="Probst A.J."/>
            <person name="Ladd B."/>
            <person name="Jarett J.K."/>
            <person name="Geller-Mcgrath D.E."/>
            <person name="Sieber C.M.K."/>
            <person name="Emerson J.B."/>
            <person name="Anantharaman K."/>
            <person name="Thomas B.C."/>
            <person name="Malmstrom R."/>
            <person name="Stieglmeier M."/>
            <person name="Klingl A."/>
            <person name="Woyke T."/>
            <person name="Ryan C.M."/>
            <person name="Banfield J.F."/>
        </authorList>
    </citation>
    <scope>NUCLEOTIDE SEQUENCE [LARGE SCALE GENOMIC DNA]</scope>
</reference>
<dbReference type="Gene3D" id="3.30.1490.300">
    <property type="match status" value="1"/>
</dbReference>
<dbReference type="CDD" id="cd24049">
    <property type="entry name" value="ASKHA_NBD_PilM"/>
    <property type="match status" value="1"/>
</dbReference>
<dbReference type="PANTHER" id="PTHR32432">
    <property type="entry name" value="CELL DIVISION PROTEIN FTSA-RELATED"/>
    <property type="match status" value="1"/>
</dbReference>
<gene>
    <name evidence="1" type="ORF">COU17_02400</name>
</gene>
<dbReference type="Pfam" id="PF11104">
    <property type="entry name" value="PilM_2"/>
    <property type="match status" value="1"/>
</dbReference>
<dbReference type="InterPro" id="IPR050696">
    <property type="entry name" value="FtsA/MreB"/>
</dbReference>
<dbReference type="Proteomes" id="UP000228809">
    <property type="component" value="Unassembled WGS sequence"/>
</dbReference>
<comment type="caution">
    <text evidence="1">The sequence shown here is derived from an EMBL/GenBank/DDBJ whole genome shotgun (WGS) entry which is preliminary data.</text>
</comment>
<dbReference type="PIRSF" id="PIRSF019169">
    <property type="entry name" value="PilM"/>
    <property type="match status" value="1"/>
</dbReference>
<dbReference type="SUPFAM" id="SSF53067">
    <property type="entry name" value="Actin-like ATPase domain"/>
    <property type="match status" value="1"/>
</dbReference>
<sequence>MEIFSRTHSQRLWDAFPVPNFLKMPAAGVDISDNSVKVLALHEGGVRMYGSRSIADGIVSNGEILDTASLAKVLTALKRKLGFTYVRVALPEEKAFSFQTRIGIGKNDAERRKLIEFQLEENVPLDPAESVFDYTIIGEPDEAHLDVAVTVFPKKIIDQYYAAFNQARLVPISFELEAQAIARAAIPRGSKGVYMLVDFGRKRTGIAVTQGDVVIFTTTVDVGGDALTDVIMREYKVKDQEAEKIKNEQGFMSGGDKKFEETVLGTVSALRDEINRHFSFWDSRVRKEEKGNRIKKLLLVGGNSNLEGLPEYLAMSVHVPVERANVWGNVLSFDDTIPPIDKAHSLGLVTVIGLALSSEI</sequence>
<dbReference type="PANTHER" id="PTHR32432:SF3">
    <property type="entry name" value="ETHANOLAMINE UTILIZATION PROTEIN EUTJ"/>
    <property type="match status" value="1"/>
</dbReference>
<organism evidence="1 2">
    <name type="scientific">Candidatus Kaiserbacteria bacterium CG10_big_fil_rev_8_21_14_0_10_49_17</name>
    <dbReference type="NCBI Taxonomy" id="1974609"/>
    <lineage>
        <taxon>Bacteria</taxon>
        <taxon>Candidatus Kaiseribacteriota</taxon>
    </lineage>
</organism>